<dbReference type="PANTHER" id="PTHR43540:SF9">
    <property type="entry name" value="FAMILY HYDROLASE, PUTATIVE (AFU_ORTHOLOGUE AFUA_2G08700)-RELATED"/>
    <property type="match status" value="1"/>
</dbReference>
<dbReference type="Proteomes" id="UP000757435">
    <property type="component" value="Unassembled WGS sequence"/>
</dbReference>
<dbReference type="SUPFAM" id="SSF52499">
    <property type="entry name" value="Isochorismatase-like hydrolases"/>
    <property type="match status" value="1"/>
</dbReference>
<dbReference type="Gene3D" id="3.40.50.850">
    <property type="entry name" value="Isochorismatase-like"/>
    <property type="match status" value="1"/>
</dbReference>
<proteinExistence type="predicted"/>
<comment type="caution">
    <text evidence="3">The sequence shown here is derived from an EMBL/GenBank/DDBJ whole genome shotgun (WGS) entry which is preliminary data.</text>
</comment>
<keyword evidence="1 3" id="KW-0378">Hydrolase</keyword>
<protein>
    <submittedName>
        <fullName evidence="3">Cysteine hydrolase</fullName>
    </submittedName>
</protein>
<evidence type="ECO:0000259" key="2">
    <source>
        <dbReference type="Pfam" id="PF00857"/>
    </source>
</evidence>
<sequence length="231" mass="25159">MTFVQADPYPYPFNGNLSPTNTAIIIIDMQADFCSPDGYLAKKGYDISLTRAPIASIQAVLEIARSRRFTIFFTREGHREDLLDLPATKRWRNQRAGAEIGSQGSMGRLLVRGQPGWDIIPELTPLPGEAVIDKPGNGAFYATDLDHLLKHQGITNVVLCGVTTAVCVHSTLREASDRGYDTLLLEDCCGESDPQLHLAAIEMVKMEGGIFGTVATSQAFIAAMKSLPETC</sequence>
<evidence type="ECO:0000313" key="4">
    <source>
        <dbReference type="Proteomes" id="UP000757435"/>
    </source>
</evidence>
<dbReference type="Pfam" id="PF00857">
    <property type="entry name" value="Isochorismatase"/>
    <property type="match status" value="1"/>
</dbReference>
<feature type="domain" description="Isochorismatase-like" evidence="2">
    <location>
        <begin position="22"/>
        <end position="216"/>
    </location>
</feature>
<reference evidence="3" key="1">
    <citation type="submission" date="2021-05" db="EMBL/GenBank/DDBJ databases">
        <authorList>
            <person name="Pietrasiak N."/>
            <person name="Ward R."/>
            <person name="Stajich J.E."/>
            <person name="Kurbessoian T."/>
        </authorList>
    </citation>
    <scope>NUCLEOTIDE SEQUENCE</scope>
    <source>
        <strain evidence="3">UHER 2000/2452</strain>
    </source>
</reference>
<dbReference type="EMBL" id="JAHHHD010000052">
    <property type="protein sequence ID" value="MBW4661997.1"/>
    <property type="molecule type" value="Genomic_DNA"/>
</dbReference>
<dbReference type="InterPro" id="IPR050272">
    <property type="entry name" value="Isochorismatase-like_hydrls"/>
</dbReference>
<evidence type="ECO:0000313" key="3">
    <source>
        <dbReference type="EMBL" id="MBW4661997.1"/>
    </source>
</evidence>
<dbReference type="PANTHER" id="PTHR43540">
    <property type="entry name" value="PEROXYUREIDOACRYLATE/UREIDOACRYLATE AMIDOHYDROLASE-RELATED"/>
    <property type="match status" value="1"/>
</dbReference>
<dbReference type="CDD" id="cd00431">
    <property type="entry name" value="cysteine_hydrolases"/>
    <property type="match status" value="1"/>
</dbReference>
<gene>
    <name evidence="3" type="ORF">KME15_25330</name>
</gene>
<dbReference type="InterPro" id="IPR036380">
    <property type="entry name" value="Isochorismatase-like_sf"/>
</dbReference>
<evidence type="ECO:0000256" key="1">
    <source>
        <dbReference type="ARBA" id="ARBA00022801"/>
    </source>
</evidence>
<accession>A0A951QFI2</accession>
<dbReference type="InterPro" id="IPR000868">
    <property type="entry name" value="Isochorismatase-like_dom"/>
</dbReference>
<dbReference type="GO" id="GO:0016787">
    <property type="term" value="F:hydrolase activity"/>
    <property type="evidence" value="ECO:0007669"/>
    <property type="project" value="UniProtKB-KW"/>
</dbReference>
<name>A0A951QFI2_9CYAN</name>
<dbReference type="AlphaFoldDB" id="A0A951QFI2"/>
<organism evidence="3 4">
    <name type="scientific">Drouetiella hepatica Uher 2000/2452</name>
    <dbReference type="NCBI Taxonomy" id="904376"/>
    <lineage>
        <taxon>Bacteria</taxon>
        <taxon>Bacillati</taxon>
        <taxon>Cyanobacteriota</taxon>
        <taxon>Cyanophyceae</taxon>
        <taxon>Oculatellales</taxon>
        <taxon>Oculatellaceae</taxon>
        <taxon>Drouetiella</taxon>
    </lineage>
</organism>
<reference evidence="3" key="2">
    <citation type="journal article" date="2022" name="Microbiol. Resour. Announc.">
        <title>Metagenome Sequencing to Explore Phylogenomics of Terrestrial Cyanobacteria.</title>
        <authorList>
            <person name="Ward R.D."/>
            <person name="Stajich J.E."/>
            <person name="Johansen J.R."/>
            <person name="Huntemann M."/>
            <person name="Clum A."/>
            <person name="Foster B."/>
            <person name="Foster B."/>
            <person name="Roux S."/>
            <person name="Palaniappan K."/>
            <person name="Varghese N."/>
            <person name="Mukherjee S."/>
            <person name="Reddy T.B.K."/>
            <person name="Daum C."/>
            <person name="Copeland A."/>
            <person name="Chen I.A."/>
            <person name="Ivanova N.N."/>
            <person name="Kyrpides N.C."/>
            <person name="Shapiro N."/>
            <person name="Eloe-Fadrosh E.A."/>
            <person name="Pietrasiak N."/>
        </authorList>
    </citation>
    <scope>NUCLEOTIDE SEQUENCE</scope>
    <source>
        <strain evidence="3">UHER 2000/2452</strain>
    </source>
</reference>